<organism evidence="1 2">
    <name type="scientific">Desulforamulus ruminis (strain ATCC 23193 / DSM 2154 / NCIMB 8452 / DL)</name>
    <name type="common">Desulfotomaculum ruminis</name>
    <dbReference type="NCBI Taxonomy" id="696281"/>
    <lineage>
        <taxon>Bacteria</taxon>
        <taxon>Bacillati</taxon>
        <taxon>Bacillota</taxon>
        <taxon>Clostridia</taxon>
        <taxon>Eubacteriales</taxon>
        <taxon>Peptococcaceae</taxon>
        <taxon>Desulforamulus</taxon>
    </lineage>
</organism>
<dbReference type="EMBL" id="CP002780">
    <property type="protein sequence ID" value="AEG61714.1"/>
    <property type="molecule type" value="Genomic_DNA"/>
</dbReference>
<dbReference type="AlphaFoldDB" id="F6DMF3"/>
<protein>
    <submittedName>
        <fullName evidence="1">Uncharacterized protein</fullName>
    </submittedName>
</protein>
<reference evidence="1 2" key="2">
    <citation type="journal article" date="2012" name="Stand. Genomic Sci.">
        <title>Complete genome sequence of the sulfate-reducing firmicute Desulfotomaculum ruminis type strain (DL(T)).</title>
        <authorList>
            <person name="Spring S."/>
            <person name="Visser M."/>
            <person name="Lu M."/>
            <person name="Copeland A."/>
            <person name="Lapidus A."/>
            <person name="Lucas S."/>
            <person name="Cheng J.F."/>
            <person name="Han C."/>
            <person name="Tapia R."/>
            <person name="Goodwin L.A."/>
            <person name="Pitluck S."/>
            <person name="Ivanova N."/>
            <person name="Land M."/>
            <person name="Hauser L."/>
            <person name="Larimer F."/>
            <person name="Rohde M."/>
            <person name="Goker M."/>
            <person name="Detter J.C."/>
            <person name="Kyrpides N.C."/>
            <person name="Woyke T."/>
            <person name="Schaap P.J."/>
            <person name="Plugge C.M."/>
            <person name="Muyzer G."/>
            <person name="Kuever J."/>
            <person name="Pereira I.A."/>
            <person name="Parshina S.N."/>
            <person name="Bernier-Latmani R."/>
            <person name="Stams A.J."/>
            <person name="Klenk H.P."/>
        </authorList>
    </citation>
    <scope>NUCLEOTIDE SEQUENCE [LARGE SCALE GENOMIC DNA]</scope>
    <source>
        <strain evidence="2">ATCC 23193 / DSM 2154 / NCIB 8452 / DL</strain>
    </source>
</reference>
<dbReference type="Proteomes" id="UP000009234">
    <property type="component" value="Chromosome"/>
</dbReference>
<dbReference type="RefSeq" id="WP_013843460.1">
    <property type="nucleotide sequence ID" value="NC_015589.1"/>
</dbReference>
<dbReference type="HOGENOM" id="CLU_2568309_0_0_9"/>
<keyword evidence="2" id="KW-1185">Reference proteome</keyword>
<gene>
    <name evidence="1" type="ordered locus">Desru_3511</name>
</gene>
<name>F6DMF3_DESRL</name>
<accession>F6DMF3</accession>
<evidence type="ECO:0000313" key="2">
    <source>
        <dbReference type="Proteomes" id="UP000009234"/>
    </source>
</evidence>
<proteinExistence type="predicted"/>
<sequence>MAGEKYGQIYAGNGYPVATPWWTTNSPGSETQLAIGRDFIYSQYGAFKHAAGAFINFKYHPGLKVEIEEGGLIRISRPKQI</sequence>
<dbReference type="KEGG" id="dru:Desru_3511"/>
<evidence type="ECO:0000313" key="1">
    <source>
        <dbReference type="EMBL" id="AEG61714.1"/>
    </source>
</evidence>
<reference evidence="2" key="1">
    <citation type="submission" date="2011-05" db="EMBL/GenBank/DDBJ databases">
        <title>Complete sequence of Desulfotomaculum ruminis DSM 2154.</title>
        <authorList>
            <person name="Lucas S."/>
            <person name="Copeland A."/>
            <person name="Lapidus A."/>
            <person name="Cheng J.-F."/>
            <person name="Goodwin L."/>
            <person name="Pitluck S."/>
            <person name="Lu M."/>
            <person name="Detter J.C."/>
            <person name="Han C."/>
            <person name="Tapia R."/>
            <person name="Land M."/>
            <person name="Hauser L."/>
            <person name="Kyrpides N."/>
            <person name="Ivanova N."/>
            <person name="Mikhailova N."/>
            <person name="Pagani I."/>
            <person name="Stams A.J.M."/>
            <person name="Plugge C.M."/>
            <person name="Muyzer G."/>
            <person name="Kuever J."/>
            <person name="Parshina S.N."/>
            <person name="Ivanova A.E."/>
            <person name="Nazina T.N."/>
            <person name="Brambilla E."/>
            <person name="Spring S."/>
            <person name="Klenk H.-P."/>
            <person name="Woyke T."/>
        </authorList>
    </citation>
    <scope>NUCLEOTIDE SEQUENCE [LARGE SCALE GENOMIC DNA]</scope>
    <source>
        <strain evidence="2">ATCC 23193 / DSM 2154 / NCIB 8452 / DL</strain>
    </source>
</reference>